<dbReference type="AlphaFoldDB" id="A0A4P9WI87"/>
<evidence type="ECO:0000313" key="3">
    <source>
        <dbReference type="Proteomes" id="UP000269721"/>
    </source>
</evidence>
<dbReference type="Pfam" id="PF00069">
    <property type="entry name" value="Pkinase"/>
    <property type="match status" value="1"/>
</dbReference>
<dbReference type="GO" id="GO:0005524">
    <property type="term" value="F:ATP binding"/>
    <property type="evidence" value="ECO:0007669"/>
    <property type="project" value="InterPro"/>
</dbReference>
<dbReference type="EMBL" id="KZ994770">
    <property type="protein sequence ID" value="RKO92122.1"/>
    <property type="molecule type" value="Genomic_DNA"/>
</dbReference>
<organism evidence="2 3">
    <name type="scientific">Blyttiomyces helicus</name>
    <dbReference type="NCBI Taxonomy" id="388810"/>
    <lineage>
        <taxon>Eukaryota</taxon>
        <taxon>Fungi</taxon>
        <taxon>Fungi incertae sedis</taxon>
        <taxon>Chytridiomycota</taxon>
        <taxon>Chytridiomycota incertae sedis</taxon>
        <taxon>Chytridiomycetes</taxon>
        <taxon>Chytridiomycetes incertae sedis</taxon>
        <taxon>Blyttiomyces</taxon>
    </lineage>
</organism>
<keyword evidence="2" id="KW-0418">Kinase</keyword>
<dbReference type="InterPro" id="IPR051177">
    <property type="entry name" value="CIK-Related_Protein"/>
</dbReference>
<keyword evidence="2" id="KW-0808">Transferase</keyword>
<dbReference type="InterPro" id="IPR000719">
    <property type="entry name" value="Prot_kinase_dom"/>
</dbReference>
<evidence type="ECO:0000313" key="2">
    <source>
        <dbReference type="EMBL" id="RKO92122.1"/>
    </source>
</evidence>
<dbReference type="Proteomes" id="UP000269721">
    <property type="component" value="Unassembled WGS sequence"/>
</dbReference>
<name>A0A4P9WI87_9FUNG</name>
<keyword evidence="3" id="KW-1185">Reference proteome</keyword>
<accession>A0A4P9WI87</accession>
<gene>
    <name evidence="2" type="ORF">BDK51DRAFT_26208</name>
</gene>
<dbReference type="Gene3D" id="3.30.200.20">
    <property type="entry name" value="Phosphorylase Kinase, domain 1"/>
    <property type="match status" value="1"/>
</dbReference>
<sequence>MGNAVTSLFEVKEQIGSGGPGTLWRVLAATKKSSGAPCSVFVYEKNHLEVVAMAKQGPQLRRDQEKIAEVLKREATTLARLRHPSMLEITEALDDSRTALAFATEPLTSVLCNVLGDFANFRNVNKSDFRNAFDLDEIEIQKGILQLVTGLEFLHANRIIHACLSPEAIYINAKGDWKIGGFAYHVSASAVAGPGGTTEVPQFLNYPPFCAPNLAFLAPEIVVEGKCGFAADGE</sequence>
<feature type="domain" description="Protein kinase" evidence="1">
    <location>
        <begin position="9"/>
        <end position="234"/>
    </location>
</feature>
<dbReference type="PROSITE" id="PS50011">
    <property type="entry name" value="PROTEIN_KINASE_DOM"/>
    <property type="match status" value="1"/>
</dbReference>
<dbReference type="OrthoDB" id="79687at2759"/>
<dbReference type="PANTHER" id="PTHR12984">
    <property type="entry name" value="SCY1-RELATED S/T PROTEIN KINASE-LIKE"/>
    <property type="match status" value="1"/>
</dbReference>
<dbReference type="PANTHER" id="PTHR12984:SF6">
    <property type="entry name" value="SCY1-LIKE PROTEIN 2"/>
    <property type="match status" value="1"/>
</dbReference>
<dbReference type="SUPFAM" id="SSF56112">
    <property type="entry name" value="Protein kinase-like (PK-like)"/>
    <property type="match status" value="1"/>
</dbReference>
<evidence type="ECO:0000259" key="1">
    <source>
        <dbReference type="PROSITE" id="PS50011"/>
    </source>
</evidence>
<protein>
    <submittedName>
        <fullName evidence="2">Kinase-like domain-containing protein</fullName>
    </submittedName>
</protein>
<reference evidence="3" key="1">
    <citation type="journal article" date="2018" name="Nat. Microbiol.">
        <title>Leveraging single-cell genomics to expand the fungal tree of life.</title>
        <authorList>
            <person name="Ahrendt S.R."/>
            <person name="Quandt C.A."/>
            <person name="Ciobanu D."/>
            <person name="Clum A."/>
            <person name="Salamov A."/>
            <person name="Andreopoulos B."/>
            <person name="Cheng J.F."/>
            <person name="Woyke T."/>
            <person name="Pelin A."/>
            <person name="Henrissat B."/>
            <person name="Reynolds N.K."/>
            <person name="Benny G.L."/>
            <person name="Smith M.E."/>
            <person name="James T.Y."/>
            <person name="Grigoriev I.V."/>
        </authorList>
    </citation>
    <scope>NUCLEOTIDE SEQUENCE [LARGE SCALE GENOMIC DNA]</scope>
</reference>
<dbReference type="Gene3D" id="1.10.510.10">
    <property type="entry name" value="Transferase(Phosphotransferase) domain 1"/>
    <property type="match status" value="1"/>
</dbReference>
<proteinExistence type="predicted"/>
<dbReference type="GO" id="GO:0004672">
    <property type="term" value="F:protein kinase activity"/>
    <property type="evidence" value="ECO:0007669"/>
    <property type="project" value="InterPro"/>
</dbReference>
<dbReference type="InterPro" id="IPR011009">
    <property type="entry name" value="Kinase-like_dom_sf"/>
</dbReference>